<name>A0A4R6APW4_9RHOB</name>
<evidence type="ECO:0000256" key="1">
    <source>
        <dbReference type="SAM" id="MobiDB-lite"/>
    </source>
</evidence>
<reference evidence="2 3" key="1">
    <citation type="submission" date="2019-03" db="EMBL/GenBank/DDBJ databases">
        <title>Primorskyibacter sp. SS33 isolated from sediments.</title>
        <authorList>
            <person name="Xunke S."/>
        </authorList>
    </citation>
    <scope>NUCLEOTIDE SEQUENCE [LARGE SCALE GENOMIC DNA]</scope>
    <source>
        <strain evidence="2 3">SS33</strain>
    </source>
</reference>
<gene>
    <name evidence="2" type="primary">tcmP</name>
    <name evidence="2" type="ORF">E2L08_00920</name>
</gene>
<dbReference type="Proteomes" id="UP000295701">
    <property type="component" value="Unassembled WGS sequence"/>
</dbReference>
<evidence type="ECO:0000313" key="3">
    <source>
        <dbReference type="Proteomes" id="UP000295701"/>
    </source>
</evidence>
<dbReference type="RefSeq" id="WP_133395166.1">
    <property type="nucleotide sequence ID" value="NZ_SNAA01000001.1"/>
</dbReference>
<accession>A0A4R6APW4</accession>
<feature type="compositionally biased region" description="Polar residues" evidence="1">
    <location>
        <begin position="381"/>
        <end position="391"/>
    </location>
</feature>
<dbReference type="AlphaFoldDB" id="A0A4R6APW4"/>
<protein>
    <submittedName>
        <fullName evidence="2">Three-Cys-motif partner protein TcmP</fullName>
    </submittedName>
</protein>
<comment type="caution">
    <text evidence="2">The sequence shown here is derived from an EMBL/GenBank/DDBJ whole genome shotgun (WGS) entry which is preliminary data.</text>
</comment>
<dbReference type="InterPro" id="IPR031009">
    <property type="entry name" value="Tcm_partner"/>
</dbReference>
<dbReference type="OrthoDB" id="275124at2"/>
<evidence type="ECO:0000313" key="2">
    <source>
        <dbReference type="EMBL" id="TDL84066.1"/>
    </source>
</evidence>
<organism evidence="2 3">
    <name type="scientific">Palleronia sediminis</name>
    <dbReference type="NCBI Taxonomy" id="2547833"/>
    <lineage>
        <taxon>Bacteria</taxon>
        <taxon>Pseudomonadati</taxon>
        <taxon>Pseudomonadota</taxon>
        <taxon>Alphaproteobacteria</taxon>
        <taxon>Rhodobacterales</taxon>
        <taxon>Roseobacteraceae</taxon>
        <taxon>Palleronia</taxon>
    </lineage>
</organism>
<feature type="region of interest" description="Disordered" evidence="1">
    <location>
        <begin position="367"/>
        <end position="391"/>
    </location>
</feature>
<sequence length="391" mass="44004">MPPRIENYQGREQSFIKHLFLNKYLESAAYKLFQGRSPVFNFVDAFAGPWRVSDTDKYSDASFSQAIETLDAVRRSLLDMGRPGLKVRFRFCERNPASVAKLQQFAAQKPEFDIRVFSGAFEDNLDDIRSACCDGFTFTFIDPTGWNVESGKIFDFLRSLNGEFLFNFMAEEVNRHAGWDGVAQSVGRFLADPAWKAAFEALPEGANEAKILHLLKARMKEARVATYLTDMAIRKPREDRIKMRLILGTHSSFGVEVFRRVQEKVEREAVRTRHAIQTEESGQSQLFPDDQIIAFETDRDGVGCSAHMGWATELVLSIVADRPGIAFSTLAGEVMEQVPVRTTHLNKIAAANRKAGLLRFNLANGKRTPSPETKLWLPSANFESGSPRSCS</sequence>
<proteinExistence type="predicted"/>
<dbReference type="NCBIfam" id="TIGR04474">
    <property type="entry name" value="tcm_partner"/>
    <property type="match status" value="1"/>
</dbReference>
<keyword evidence="3" id="KW-1185">Reference proteome</keyword>
<dbReference type="EMBL" id="SNAA01000001">
    <property type="protein sequence ID" value="TDL84066.1"/>
    <property type="molecule type" value="Genomic_DNA"/>
</dbReference>